<dbReference type="EMBL" id="CP019343">
    <property type="protein sequence ID" value="ARN74661.1"/>
    <property type="molecule type" value="Genomic_DNA"/>
</dbReference>
<keyword evidence="3" id="KW-1185">Reference proteome</keyword>
<reference evidence="2 3" key="1">
    <citation type="submission" date="2016-11" db="EMBL/GenBank/DDBJ databases">
        <title>Trade-off between light-utilization and light-protection in marine flavobacteria.</title>
        <authorList>
            <person name="Kumagai Y."/>
        </authorList>
    </citation>
    <scope>NUCLEOTIDE SEQUENCE [LARGE SCALE GENOMIC DNA]</scope>
    <source>
        <strain evidence="2 3">NBRC 107125</strain>
    </source>
</reference>
<dbReference type="PANTHER" id="PTHR22617">
    <property type="entry name" value="CHEMOTAXIS SENSOR HISTIDINE KINASE-RELATED"/>
    <property type="match status" value="1"/>
</dbReference>
<dbReference type="Gene3D" id="2.40.50.180">
    <property type="entry name" value="CheA-289, Domain 4"/>
    <property type="match status" value="1"/>
</dbReference>
<gene>
    <name evidence="2" type="ORF">BST96_11320</name>
</gene>
<dbReference type="OrthoDB" id="9790406at2"/>
<dbReference type="PANTHER" id="PTHR22617:SF41">
    <property type="entry name" value="CHEMOTAXIS SIGNAL TRANSDUCTION SYSTEM ADAPTOR PROTEIN CHEW"/>
    <property type="match status" value="1"/>
</dbReference>
<dbReference type="Proteomes" id="UP000193450">
    <property type="component" value="Chromosome"/>
</dbReference>
<dbReference type="InterPro" id="IPR036061">
    <property type="entry name" value="CheW-like_dom_sf"/>
</dbReference>
<evidence type="ECO:0000313" key="3">
    <source>
        <dbReference type="Proteomes" id="UP000193450"/>
    </source>
</evidence>
<dbReference type="InterPro" id="IPR039315">
    <property type="entry name" value="CheW"/>
</dbReference>
<accession>A0A1X9NBW1</accession>
<protein>
    <recommendedName>
        <fullName evidence="1">CheW-like domain-containing protein</fullName>
    </recommendedName>
</protein>
<organism evidence="2 3">
    <name type="scientific">Oceanicoccus sagamiensis</name>
    <dbReference type="NCBI Taxonomy" id="716816"/>
    <lineage>
        <taxon>Bacteria</taxon>
        <taxon>Pseudomonadati</taxon>
        <taxon>Pseudomonadota</taxon>
        <taxon>Gammaproteobacteria</taxon>
        <taxon>Cellvibrionales</taxon>
        <taxon>Spongiibacteraceae</taxon>
        <taxon>Oceanicoccus</taxon>
    </lineage>
</organism>
<evidence type="ECO:0000259" key="1">
    <source>
        <dbReference type="PROSITE" id="PS50851"/>
    </source>
</evidence>
<evidence type="ECO:0000313" key="2">
    <source>
        <dbReference type="EMBL" id="ARN74661.1"/>
    </source>
</evidence>
<proteinExistence type="predicted"/>
<dbReference type="AlphaFoldDB" id="A0A1X9NBW1"/>
<dbReference type="SMART" id="SM00260">
    <property type="entry name" value="CheW"/>
    <property type="match status" value="1"/>
</dbReference>
<dbReference type="SUPFAM" id="SSF50341">
    <property type="entry name" value="CheW-like"/>
    <property type="match status" value="1"/>
</dbReference>
<dbReference type="KEGG" id="osg:BST96_11320"/>
<sequence length="184" mass="19877">MSEWIDTNVGQYLNFELDDTLYGINIRSIKEVLDLCEITPLPSSADYLRGVINLRGQVVPVIDLKLRFGLAVTEMTVDTCILILEIKDSQGELFLLGALADSVREVIDLSASDIDPPPQVGSSVNSAFIYGVGQHDGAFVVLLDAQSLSSHDDLEAIKVAASVVGPEGESVDEHCHEEGVASYE</sequence>
<dbReference type="RefSeq" id="WP_085758812.1">
    <property type="nucleotide sequence ID" value="NZ_CP019343.1"/>
</dbReference>
<dbReference type="CDD" id="cd00732">
    <property type="entry name" value="CheW"/>
    <property type="match status" value="1"/>
</dbReference>
<dbReference type="Pfam" id="PF01584">
    <property type="entry name" value="CheW"/>
    <property type="match status" value="1"/>
</dbReference>
<dbReference type="GO" id="GO:0005829">
    <property type="term" value="C:cytosol"/>
    <property type="evidence" value="ECO:0007669"/>
    <property type="project" value="TreeGrafter"/>
</dbReference>
<dbReference type="GO" id="GO:0006935">
    <property type="term" value="P:chemotaxis"/>
    <property type="evidence" value="ECO:0007669"/>
    <property type="project" value="InterPro"/>
</dbReference>
<dbReference type="Gene3D" id="2.30.30.40">
    <property type="entry name" value="SH3 Domains"/>
    <property type="match status" value="1"/>
</dbReference>
<name>A0A1X9NBW1_9GAMM</name>
<dbReference type="InterPro" id="IPR002545">
    <property type="entry name" value="CheW-lke_dom"/>
</dbReference>
<dbReference type="GO" id="GO:0007165">
    <property type="term" value="P:signal transduction"/>
    <property type="evidence" value="ECO:0007669"/>
    <property type="project" value="InterPro"/>
</dbReference>
<feature type="domain" description="CheW-like" evidence="1">
    <location>
        <begin position="9"/>
        <end position="154"/>
    </location>
</feature>
<dbReference type="PROSITE" id="PS50851">
    <property type="entry name" value="CHEW"/>
    <property type="match status" value="1"/>
</dbReference>
<dbReference type="STRING" id="716816.BST96_11320"/>